<evidence type="ECO:0000256" key="6">
    <source>
        <dbReference type="SAM" id="SignalP"/>
    </source>
</evidence>
<dbReference type="PROSITE" id="PS51257">
    <property type="entry name" value="PROKAR_LIPOPROTEIN"/>
    <property type="match status" value="1"/>
</dbReference>
<evidence type="ECO:0000256" key="3">
    <source>
        <dbReference type="ARBA" id="ARBA00022968"/>
    </source>
</evidence>
<dbReference type="Pfam" id="PF00578">
    <property type="entry name" value="AhpC-TSA"/>
    <property type="match status" value="1"/>
</dbReference>
<keyword evidence="3" id="KW-0735">Signal-anchor</keyword>
<dbReference type="GO" id="GO:0016209">
    <property type="term" value="F:antioxidant activity"/>
    <property type="evidence" value="ECO:0007669"/>
    <property type="project" value="InterPro"/>
</dbReference>
<comment type="caution">
    <text evidence="8">The sequence shown here is derived from an EMBL/GenBank/DDBJ whole genome shotgun (WGS) entry which is preliminary data.</text>
</comment>
<keyword evidence="2" id="KW-0201">Cytochrome c-type biogenesis</keyword>
<dbReference type="RefSeq" id="WP_035949206.1">
    <property type="nucleotide sequence ID" value="NZ_BMEA01000001.1"/>
</dbReference>
<gene>
    <name evidence="8" type="ORF">GCM10011314_13290</name>
</gene>
<dbReference type="GO" id="GO:0017004">
    <property type="term" value="P:cytochrome complex assembly"/>
    <property type="evidence" value="ECO:0007669"/>
    <property type="project" value="UniProtKB-KW"/>
</dbReference>
<evidence type="ECO:0000313" key="9">
    <source>
        <dbReference type="Proteomes" id="UP000628079"/>
    </source>
</evidence>
<dbReference type="PANTHER" id="PTHR42852:SF6">
    <property type="entry name" value="THIOL:DISULFIDE INTERCHANGE PROTEIN DSBE"/>
    <property type="match status" value="1"/>
</dbReference>
<keyword evidence="5" id="KW-0676">Redox-active center</keyword>
<dbReference type="Proteomes" id="UP000628079">
    <property type="component" value="Unassembled WGS sequence"/>
</dbReference>
<accession>A0A8H9FRD4</accession>
<sequence>MTPRPTPYAGWRRRALAVASVASLLALGACSSDPNSIAEQAKKGDQKGYIAGNGAIEQIPAEKRLDPVTLEGTTLDGRQWSSTSERGKQVVVVNLWGSWCPPCIEEIPDLEKVWTDVQAAGKPVQFMGIDFREDPQRGAAFVKTQKMTYPSLIDESGVLILAFGRQAPTSPPSTLVLDKEGRVAARANGAVSAATLQGLIDDVLES</sequence>
<comment type="subcellular location">
    <subcellularLocation>
        <location evidence="1">Cell envelope</location>
    </subcellularLocation>
</comment>
<dbReference type="Gene3D" id="3.40.30.10">
    <property type="entry name" value="Glutaredoxin"/>
    <property type="match status" value="1"/>
</dbReference>
<dbReference type="SUPFAM" id="SSF52833">
    <property type="entry name" value="Thioredoxin-like"/>
    <property type="match status" value="1"/>
</dbReference>
<keyword evidence="4" id="KW-1015">Disulfide bond</keyword>
<dbReference type="InterPro" id="IPR050553">
    <property type="entry name" value="Thioredoxin_ResA/DsbE_sf"/>
</dbReference>
<feature type="domain" description="Thioredoxin" evidence="7">
    <location>
        <begin position="59"/>
        <end position="205"/>
    </location>
</feature>
<dbReference type="InterPro" id="IPR000866">
    <property type="entry name" value="AhpC/TSA"/>
</dbReference>
<reference evidence="8" key="2">
    <citation type="submission" date="2020-09" db="EMBL/GenBank/DDBJ databases">
        <authorList>
            <person name="Sun Q."/>
            <person name="Zhou Y."/>
        </authorList>
    </citation>
    <scope>NUCLEOTIDE SEQUENCE</scope>
    <source>
        <strain evidence="8">CGMCC 1.10749</strain>
    </source>
</reference>
<dbReference type="InterPro" id="IPR013766">
    <property type="entry name" value="Thioredoxin_domain"/>
</dbReference>
<evidence type="ECO:0000256" key="4">
    <source>
        <dbReference type="ARBA" id="ARBA00023157"/>
    </source>
</evidence>
<feature type="chain" id="PRO_5039126534" evidence="6">
    <location>
        <begin position="32"/>
        <end position="206"/>
    </location>
</feature>
<evidence type="ECO:0000256" key="1">
    <source>
        <dbReference type="ARBA" id="ARBA00004196"/>
    </source>
</evidence>
<dbReference type="PROSITE" id="PS51352">
    <property type="entry name" value="THIOREDOXIN_2"/>
    <property type="match status" value="1"/>
</dbReference>
<protein>
    <submittedName>
        <fullName evidence="8">Thiol-disulfide isomerase</fullName>
    </submittedName>
</protein>
<feature type="signal peptide" evidence="6">
    <location>
        <begin position="1"/>
        <end position="31"/>
    </location>
</feature>
<dbReference type="InterPro" id="IPR036249">
    <property type="entry name" value="Thioredoxin-like_sf"/>
</dbReference>
<evidence type="ECO:0000256" key="5">
    <source>
        <dbReference type="ARBA" id="ARBA00023284"/>
    </source>
</evidence>
<name>A0A8H9FRD4_9MICO</name>
<evidence type="ECO:0000256" key="2">
    <source>
        <dbReference type="ARBA" id="ARBA00022748"/>
    </source>
</evidence>
<dbReference type="AlphaFoldDB" id="A0A8H9FRD4"/>
<reference evidence="8" key="1">
    <citation type="journal article" date="2014" name="Int. J. Syst. Evol. Microbiol.">
        <title>Complete genome sequence of Corynebacterium casei LMG S-19264T (=DSM 44701T), isolated from a smear-ripened cheese.</title>
        <authorList>
            <consortium name="US DOE Joint Genome Institute (JGI-PGF)"/>
            <person name="Walter F."/>
            <person name="Albersmeier A."/>
            <person name="Kalinowski J."/>
            <person name="Ruckert C."/>
        </authorList>
    </citation>
    <scope>NUCLEOTIDE SEQUENCE</scope>
    <source>
        <strain evidence="8">CGMCC 1.10749</strain>
    </source>
</reference>
<proteinExistence type="predicted"/>
<dbReference type="EMBL" id="BMEA01000001">
    <property type="protein sequence ID" value="GGB75112.1"/>
    <property type="molecule type" value="Genomic_DNA"/>
</dbReference>
<dbReference type="GO" id="GO:0030313">
    <property type="term" value="C:cell envelope"/>
    <property type="evidence" value="ECO:0007669"/>
    <property type="project" value="UniProtKB-SubCell"/>
</dbReference>
<dbReference type="GO" id="GO:0016491">
    <property type="term" value="F:oxidoreductase activity"/>
    <property type="evidence" value="ECO:0007669"/>
    <property type="project" value="InterPro"/>
</dbReference>
<dbReference type="PANTHER" id="PTHR42852">
    <property type="entry name" value="THIOL:DISULFIDE INTERCHANGE PROTEIN DSBE"/>
    <property type="match status" value="1"/>
</dbReference>
<keyword evidence="8" id="KW-0413">Isomerase</keyword>
<keyword evidence="3" id="KW-0812">Transmembrane</keyword>
<organism evidence="8 9">
    <name type="scientific">Knoellia flava</name>
    <dbReference type="NCBI Taxonomy" id="913969"/>
    <lineage>
        <taxon>Bacteria</taxon>
        <taxon>Bacillati</taxon>
        <taxon>Actinomycetota</taxon>
        <taxon>Actinomycetes</taxon>
        <taxon>Micrococcales</taxon>
        <taxon>Intrasporangiaceae</taxon>
        <taxon>Knoellia</taxon>
    </lineage>
</organism>
<dbReference type="GO" id="GO:0016853">
    <property type="term" value="F:isomerase activity"/>
    <property type="evidence" value="ECO:0007669"/>
    <property type="project" value="UniProtKB-KW"/>
</dbReference>
<evidence type="ECO:0000313" key="8">
    <source>
        <dbReference type="EMBL" id="GGB75112.1"/>
    </source>
</evidence>
<evidence type="ECO:0000259" key="7">
    <source>
        <dbReference type="PROSITE" id="PS51352"/>
    </source>
</evidence>
<keyword evidence="6" id="KW-0732">Signal</keyword>
<dbReference type="CDD" id="cd02966">
    <property type="entry name" value="TlpA_like_family"/>
    <property type="match status" value="1"/>
</dbReference>